<dbReference type="Gene3D" id="1.10.30.50">
    <property type="match status" value="1"/>
</dbReference>
<evidence type="ECO:0000313" key="2">
    <source>
        <dbReference type="EMBL" id="MDH4905530.1"/>
    </source>
</evidence>
<comment type="caution">
    <text evidence="2">The sequence shown here is derived from an EMBL/GenBank/DDBJ whole genome shotgun (WGS) entry which is preliminary data.</text>
</comment>
<name>A0ABT6IUT0_9GAMM</name>
<dbReference type="InterPro" id="IPR003615">
    <property type="entry name" value="HNH_nuc"/>
</dbReference>
<organism evidence="2 3">
    <name type="scientific">Psychrobacter pocilloporae</name>
    <dbReference type="NCBI Taxonomy" id="1775882"/>
    <lineage>
        <taxon>Bacteria</taxon>
        <taxon>Pseudomonadati</taxon>
        <taxon>Pseudomonadota</taxon>
        <taxon>Gammaproteobacteria</taxon>
        <taxon>Moraxellales</taxon>
        <taxon>Moraxellaceae</taxon>
        <taxon>Psychrobacter</taxon>
    </lineage>
</organism>
<reference evidence="2 3" key="1">
    <citation type="submission" date="2017-11" db="EMBL/GenBank/DDBJ databases">
        <title>Whole genome sequencing of Psychrobacter pocilloporae S6-60T(=JCM 31058T=LMG 29157T).</title>
        <authorList>
            <person name="Das S.K."/>
        </authorList>
    </citation>
    <scope>NUCLEOTIDE SEQUENCE [LARGE SCALE GENOMIC DNA]</scope>
    <source>
        <strain evidence="2 3">S6-60</strain>
    </source>
</reference>
<proteinExistence type="predicted"/>
<evidence type="ECO:0000313" key="3">
    <source>
        <dbReference type="Proteomes" id="UP001243298"/>
    </source>
</evidence>
<feature type="domain" description="HNH" evidence="1">
    <location>
        <begin position="53"/>
        <end position="101"/>
    </location>
</feature>
<dbReference type="EMBL" id="PGFT01000001">
    <property type="protein sequence ID" value="MDH4905530.1"/>
    <property type="molecule type" value="Genomic_DNA"/>
</dbReference>
<sequence>MTDRIHTPYTFSEEELQRIKDNFTFHGDWEKVVFDDIKKNIVDHLRQQQGNTCCYCKYQLGYDIKQVDIEHIVPKSKYEKFTFNGKNLALSCPACNTIKSTKEVLKKTVVRYPQNSNHFRIIHAHYDNYSEHIDIVNKCIFVARTSKGSETITFCNLFRLSVIEEKVKAYQDINLNSIYQIVSNLSDVDPDVKKKLIDIILDTIR</sequence>
<dbReference type="CDD" id="cd00085">
    <property type="entry name" value="HNHc"/>
    <property type="match status" value="1"/>
</dbReference>
<protein>
    <recommendedName>
        <fullName evidence="1">HNH domain-containing protein</fullName>
    </recommendedName>
</protein>
<dbReference type="RefSeq" id="WP_284719638.1">
    <property type="nucleotide sequence ID" value="NZ_PGFT01000001.1"/>
</dbReference>
<keyword evidence="3" id="KW-1185">Reference proteome</keyword>
<evidence type="ECO:0000259" key="1">
    <source>
        <dbReference type="Pfam" id="PF01844"/>
    </source>
</evidence>
<accession>A0ABT6IUT0</accession>
<dbReference type="Pfam" id="PF01844">
    <property type="entry name" value="HNH"/>
    <property type="match status" value="1"/>
</dbReference>
<dbReference type="InterPro" id="IPR002711">
    <property type="entry name" value="HNH"/>
</dbReference>
<dbReference type="Proteomes" id="UP001243298">
    <property type="component" value="Unassembled WGS sequence"/>
</dbReference>
<gene>
    <name evidence="2" type="ORF">CUR83_10800</name>
</gene>